<reference evidence="3 4" key="1">
    <citation type="submission" date="2018-03" db="EMBL/GenBank/DDBJ databases">
        <title>Genome sequencing of Melaminivora sp.</title>
        <authorList>
            <person name="Kim S.-J."/>
            <person name="Heo J."/>
            <person name="Ahn J.-H."/>
            <person name="Kwon S.-W."/>
        </authorList>
    </citation>
    <scope>NUCLEOTIDE SEQUENCE [LARGE SCALE GENOMIC DNA]</scope>
    <source>
        <strain evidence="3 4">SC2-9</strain>
    </source>
</reference>
<dbReference type="GO" id="GO:0016020">
    <property type="term" value="C:membrane"/>
    <property type="evidence" value="ECO:0007669"/>
    <property type="project" value="InterPro"/>
</dbReference>
<dbReference type="InterPro" id="IPR008457">
    <property type="entry name" value="Cu-R_CopD_dom"/>
</dbReference>
<keyword evidence="4" id="KW-1185">Reference proteome</keyword>
<dbReference type="EMBL" id="CP027667">
    <property type="protein sequence ID" value="AVO50367.1"/>
    <property type="molecule type" value="Genomic_DNA"/>
</dbReference>
<dbReference type="Proteomes" id="UP000237925">
    <property type="component" value="Chromosome"/>
</dbReference>
<evidence type="ECO:0000313" key="3">
    <source>
        <dbReference type="EMBL" id="AVO50367.1"/>
    </source>
</evidence>
<evidence type="ECO:0000313" key="4">
    <source>
        <dbReference type="Proteomes" id="UP000237925"/>
    </source>
</evidence>
<dbReference type="AlphaFoldDB" id="A0A2R3QF93"/>
<sequence length="150" mass="15996">MLYNALKLLHVLSIIVWVGGMVFAHFFLRPAAQQLAPAQRVPLMHSVLQRFLAAVGAAVVVVLTSGLAMIGMVSMGGGFAMPWDWTLMSGVGLVMMAIYAYIYLALLSRLDTAVAASDWAAGGAALARIRTWVGVNLLLGTAIVVVVLLW</sequence>
<evidence type="ECO:0000259" key="2">
    <source>
        <dbReference type="Pfam" id="PF05425"/>
    </source>
</evidence>
<keyword evidence="1" id="KW-1133">Transmembrane helix</keyword>
<feature type="domain" description="Copper resistance protein D" evidence="2">
    <location>
        <begin position="47"/>
        <end position="149"/>
    </location>
</feature>
<protein>
    <recommendedName>
        <fullName evidence="2">Copper resistance protein D domain-containing protein</fullName>
    </recommendedName>
</protein>
<keyword evidence="1" id="KW-0472">Membrane</keyword>
<feature type="transmembrane region" description="Helical" evidence="1">
    <location>
        <begin position="6"/>
        <end position="28"/>
    </location>
</feature>
<feature type="transmembrane region" description="Helical" evidence="1">
    <location>
        <begin position="85"/>
        <end position="108"/>
    </location>
</feature>
<proteinExistence type="predicted"/>
<dbReference type="KEGG" id="mela:C6568_14800"/>
<dbReference type="RefSeq" id="WP_106684818.1">
    <property type="nucleotide sequence ID" value="NZ_CP027667.1"/>
</dbReference>
<feature type="transmembrane region" description="Helical" evidence="1">
    <location>
        <begin position="129"/>
        <end position="149"/>
    </location>
</feature>
<feature type="transmembrane region" description="Helical" evidence="1">
    <location>
        <begin position="48"/>
        <end position="73"/>
    </location>
</feature>
<name>A0A2R3QF93_9BURK</name>
<gene>
    <name evidence="3" type="ORF">C6568_14800</name>
</gene>
<organism evidence="3 4">
    <name type="scientific">Melaminivora suipulveris</name>
    <dbReference type="NCBI Taxonomy" id="2109913"/>
    <lineage>
        <taxon>Bacteria</taxon>
        <taxon>Pseudomonadati</taxon>
        <taxon>Pseudomonadota</taxon>
        <taxon>Betaproteobacteria</taxon>
        <taxon>Burkholderiales</taxon>
        <taxon>Comamonadaceae</taxon>
        <taxon>Melaminivora</taxon>
    </lineage>
</organism>
<accession>A0A2R3QF93</accession>
<dbReference type="OrthoDB" id="8419862at2"/>
<evidence type="ECO:0000256" key="1">
    <source>
        <dbReference type="SAM" id="Phobius"/>
    </source>
</evidence>
<dbReference type="Pfam" id="PF05425">
    <property type="entry name" value="CopD"/>
    <property type="match status" value="1"/>
</dbReference>
<keyword evidence="1" id="KW-0812">Transmembrane</keyword>